<dbReference type="Proteomes" id="UP001149074">
    <property type="component" value="Unassembled WGS sequence"/>
</dbReference>
<evidence type="ECO:0000256" key="1">
    <source>
        <dbReference type="SAM" id="MobiDB-lite"/>
    </source>
</evidence>
<evidence type="ECO:0000313" key="2">
    <source>
        <dbReference type="EMBL" id="KAJ5102543.1"/>
    </source>
</evidence>
<keyword evidence="3" id="KW-1185">Reference proteome</keyword>
<accession>A0A9W9FLV5</accession>
<gene>
    <name evidence="2" type="ORF">N7532_003072</name>
</gene>
<proteinExistence type="predicted"/>
<dbReference type="OrthoDB" id="10443107at2759"/>
<comment type="caution">
    <text evidence="2">The sequence shown here is derived from an EMBL/GenBank/DDBJ whole genome shotgun (WGS) entry which is preliminary data.</text>
</comment>
<feature type="compositionally biased region" description="Basic and acidic residues" evidence="1">
    <location>
        <begin position="82"/>
        <end position="98"/>
    </location>
</feature>
<name>A0A9W9FLV5_9EURO</name>
<protein>
    <submittedName>
        <fullName evidence="2">Uncharacterized protein</fullName>
    </submittedName>
</protein>
<feature type="region of interest" description="Disordered" evidence="1">
    <location>
        <begin position="75"/>
        <end position="104"/>
    </location>
</feature>
<organism evidence="2 3">
    <name type="scientific">Penicillium argentinense</name>
    <dbReference type="NCBI Taxonomy" id="1131581"/>
    <lineage>
        <taxon>Eukaryota</taxon>
        <taxon>Fungi</taxon>
        <taxon>Dikarya</taxon>
        <taxon>Ascomycota</taxon>
        <taxon>Pezizomycotina</taxon>
        <taxon>Eurotiomycetes</taxon>
        <taxon>Eurotiomycetidae</taxon>
        <taxon>Eurotiales</taxon>
        <taxon>Aspergillaceae</taxon>
        <taxon>Penicillium</taxon>
    </lineage>
</organism>
<sequence>MAKNFDFGLSDPHPGIPGEIYFGEDWVPSSPVPDVGFGRAMIDISDLPSVEDLSRNRIRLPEVFAAWREKLARPFKSKKNKGKESEKSSDKSRSRERSSLNMSLSSLSSLGNTLKKNVIFPFRR</sequence>
<evidence type="ECO:0000313" key="3">
    <source>
        <dbReference type="Proteomes" id="UP001149074"/>
    </source>
</evidence>
<dbReference type="RefSeq" id="XP_056475923.1">
    <property type="nucleotide sequence ID" value="XM_056615566.1"/>
</dbReference>
<reference evidence="2" key="2">
    <citation type="journal article" date="2023" name="IMA Fungus">
        <title>Comparative genomic study of the Penicillium genus elucidates a diverse pangenome and 15 lateral gene transfer events.</title>
        <authorList>
            <person name="Petersen C."/>
            <person name="Sorensen T."/>
            <person name="Nielsen M.R."/>
            <person name="Sondergaard T.E."/>
            <person name="Sorensen J.L."/>
            <person name="Fitzpatrick D.A."/>
            <person name="Frisvad J.C."/>
            <person name="Nielsen K.L."/>
        </authorList>
    </citation>
    <scope>NUCLEOTIDE SEQUENCE</scope>
    <source>
        <strain evidence="2">IBT 30761</strain>
    </source>
</reference>
<reference evidence="2" key="1">
    <citation type="submission" date="2022-11" db="EMBL/GenBank/DDBJ databases">
        <authorList>
            <person name="Petersen C."/>
        </authorList>
    </citation>
    <scope>NUCLEOTIDE SEQUENCE</scope>
    <source>
        <strain evidence="2">IBT 30761</strain>
    </source>
</reference>
<dbReference type="GeneID" id="81354545"/>
<dbReference type="AlphaFoldDB" id="A0A9W9FLV5"/>
<dbReference type="EMBL" id="JAPQKI010000004">
    <property type="protein sequence ID" value="KAJ5102543.1"/>
    <property type="molecule type" value="Genomic_DNA"/>
</dbReference>